<organism evidence="1 2">
    <name type="scientific">Portunus trituberculatus</name>
    <name type="common">Swimming crab</name>
    <name type="synonym">Neptunus trituberculatus</name>
    <dbReference type="NCBI Taxonomy" id="210409"/>
    <lineage>
        <taxon>Eukaryota</taxon>
        <taxon>Metazoa</taxon>
        <taxon>Ecdysozoa</taxon>
        <taxon>Arthropoda</taxon>
        <taxon>Crustacea</taxon>
        <taxon>Multicrustacea</taxon>
        <taxon>Malacostraca</taxon>
        <taxon>Eumalacostraca</taxon>
        <taxon>Eucarida</taxon>
        <taxon>Decapoda</taxon>
        <taxon>Pleocyemata</taxon>
        <taxon>Brachyura</taxon>
        <taxon>Eubrachyura</taxon>
        <taxon>Portunoidea</taxon>
        <taxon>Portunidae</taxon>
        <taxon>Portuninae</taxon>
        <taxon>Portunus</taxon>
    </lineage>
</organism>
<evidence type="ECO:0000313" key="2">
    <source>
        <dbReference type="Proteomes" id="UP000324222"/>
    </source>
</evidence>
<dbReference type="EMBL" id="VSRR010006488">
    <property type="protein sequence ID" value="MPC44911.1"/>
    <property type="molecule type" value="Genomic_DNA"/>
</dbReference>
<name>A0A5B7FCM0_PORTR</name>
<comment type="caution">
    <text evidence="1">The sequence shown here is derived from an EMBL/GenBank/DDBJ whole genome shotgun (WGS) entry which is preliminary data.</text>
</comment>
<protein>
    <submittedName>
        <fullName evidence="1">Uncharacterized protein</fullName>
    </submittedName>
</protein>
<dbReference type="Proteomes" id="UP000324222">
    <property type="component" value="Unassembled WGS sequence"/>
</dbReference>
<keyword evidence="2" id="KW-1185">Reference proteome</keyword>
<gene>
    <name evidence="1" type="ORF">E2C01_038591</name>
</gene>
<proteinExistence type="predicted"/>
<accession>A0A5B7FCM0</accession>
<reference evidence="1 2" key="1">
    <citation type="submission" date="2019-05" db="EMBL/GenBank/DDBJ databases">
        <title>Another draft genome of Portunus trituberculatus and its Hox gene families provides insights of decapod evolution.</title>
        <authorList>
            <person name="Jeong J.-H."/>
            <person name="Song I."/>
            <person name="Kim S."/>
            <person name="Choi T."/>
            <person name="Kim D."/>
            <person name="Ryu S."/>
            <person name="Kim W."/>
        </authorList>
    </citation>
    <scope>NUCLEOTIDE SEQUENCE [LARGE SCALE GENOMIC DNA]</scope>
    <source>
        <tissue evidence="1">Muscle</tissue>
    </source>
</reference>
<sequence length="133" mass="14905">MDLFQSDSFRLSPSAPQFLKRALFLAALASGALTHFPQWTFFADDISSIILAFPSFLAKYEREDHRLQPLLVPSWFSQDTLLPLCPVAALKFYLDAILVSSSQVLFSSEEGKQLSSRRISSLLMDVFEEADPG</sequence>
<evidence type="ECO:0000313" key="1">
    <source>
        <dbReference type="EMBL" id="MPC44911.1"/>
    </source>
</evidence>
<dbReference type="AlphaFoldDB" id="A0A5B7FCM0"/>